<dbReference type="InterPro" id="IPR016161">
    <property type="entry name" value="Ald_DH/histidinol_DH"/>
</dbReference>
<organism evidence="9 10">
    <name type="scientific">Candidatus Egerieimonas intestinavium</name>
    <dbReference type="NCBI Taxonomy" id="2840777"/>
    <lineage>
        <taxon>Bacteria</taxon>
        <taxon>Bacillati</taxon>
        <taxon>Bacillota</taxon>
        <taxon>Clostridia</taxon>
        <taxon>Lachnospirales</taxon>
        <taxon>Lachnospiraceae</taxon>
        <taxon>Lachnospiraceae incertae sedis</taxon>
        <taxon>Candidatus Egerieimonas</taxon>
    </lineage>
</organism>
<sequence>MEDMEIKKLVERQRAFFMENKTKDLRFRLQALKRLEEALVQHEGELAKALKEDLNKSPMESYMTEVGMTLSELRYVRRNLAKWDKDEHVPSPLAQFHAKSFIKREPYGVVLVMAPWNYPVMLSLEPLIGAIAAGNCCILKPSAYAPAVSKALSQLIRDIFPPRYVAVVEGGRAENTELLEQRFDYIFFTGGVTVGRLVMEKAAKNLTPVTLELGGKSPCIVDETASLNLAAKRLVFGKFLNSGQTCVAPDYLLIQESVKEEFIKLIQKWIHKMLGENPLESPDYPKMITRKHYDRVRGLIDGQQVAEGGYGNQETLQIAPTILDNVSWEAPVMQEEIFGPVLPVLTFSTLDEAIARVKEREKPLALYFFTNSSANERRVLEEISFGGGCINDTIIHLATSRMGFGGVGNSGMGSYHGKRSYDTFSHEKSIVKKYNWFDLPIRYYPYNKVKEKMLRTFLR</sequence>
<evidence type="ECO:0000256" key="4">
    <source>
        <dbReference type="PIRNR" id="PIRNR036492"/>
    </source>
</evidence>
<dbReference type="InterPro" id="IPR016162">
    <property type="entry name" value="Ald_DH_N"/>
</dbReference>
<dbReference type="FunFam" id="3.40.309.10:FF:000003">
    <property type="entry name" value="Aldehyde dehydrogenase"/>
    <property type="match status" value="1"/>
</dbReference>
<accession>A0A9D1JFY7</accession>
<dbReference type="AlphaFoldDB" id="A0A9D1JFY7"/>
<dbReference type="PIRSF" id="PIRSF036492">
    <property type="entry name" value="ALDH"/>
    <property type="match status" value="1"/>
</dbReference>
<evidence type="ECO:0000313" key="9">
    <source>
        <dbReference type="EMBL" id="HIR92697.1"/>
    </source>
</evidence>
<dbReference type="InterPro" id="IPR029510">
    <property type="entry name" value="Ald_DH_CS_GLU"/>
</dbReference>
<evidence type="ECO:0000256" key="6">
    <source>
        <dbReference type="PROSITE-ProRule" id="PRU10007"/>
    </source>
</evidence>
<feature type="active site" evidence="5 6">
    <location>
        <position position="212"/>
    </location>
</feature>
<dbReference type="Pfam" id="PF00171">
    <property type="entry name" value="Aldedh"/>
    <property type="match status" value="1"/>
</dbReference>
<comment type="caution">
    <text evidence="9">The sequence shown here is derived from an EMBL/GenBank/DDBJ whole genome shotgun (WGS) entry which is preliminary data.</text>
</comment>
<evidence type="ECO:0000256" key="5">
    <source>
        <dbReference type="PIRSR" id="PIRSR036492-1"/>
    </source>
</evidence>
<evidence type="ECO:0000313" key="10">
    <source>
        <dbReference type="Proteomes" id="UP000886841"/>
    </source>
</evidence>
<dbReference type="GO" id="GO:0005737">
    <property type="term" value="C:cytoplasm"/>
    <property type="evidence" value="ECO:0007669"/>
    <property type="project" value="TreeGrafter"/>
</dbReference>
<comment type="similarity">
    <text evidence="1 4 7">Belongs to the aldehyde dehydrogenase family.</text>
</comment>
<feature type="domain" description="Aldehyde dehydrogenase" evidence="8">
    <location>
        <begin position="4"/>
        <end position="430"/>
    </location>
</feature>
<dbReference type="GO" id="GO:0004029">
    <property type="term" value="F:aldehyde dehydrogenase (NAD+) activity"/>
    <property type="evidence" value="ECO:0007669"/>
    <property type="project" value="TreeGrafter"/>
</dbReference>
<dbReference type="InterPro" id="IPR015590">
    <property type="entry name" value="Aldehyde_DH_dom"/>
</dbReference>
<dbReference type="CDD" id="cd07136">
    <property type="entry name" value="ALDH_YwdH-P39616"/>
    <property type="match status" value="1"/>
</dbReference>
<evidence type="ECO:0000256" key="3">
    <source>
        <dbReference type="ARBA" id="ARBA00023027"/>
    </source>
</evidence>
<gene>
    <name evidence="9" type="ORF">IAB98_04680</name>
</gene>
<dbReference type="PROSITE" id="PS00070">
    <property type="entry name" value="ALDEHYDE_DEHYDR_CYS"/>
    <property type="match status" value="1"/>
</dbReference>
<dbReference type="PANTHER" id="PTHR43570:SF16">
    <property type="entry name" value="ALDEHYDE DEHYDROGENASE TYPE III, ISOFORM Q"/>
    <property type="match status" value="1"/>
</dbReference>
<dbReference type="InterPro" id="IPR016160">
    <property type="entry name" value="Ald_DH_CS_CYS"/>
</dbReference>
<reference evidence="9" key="1">
    <citation type="submission" date="2020-10" db="EMBL/GenBank/DDBJ databases">
        <authorList>
            <person name="Gilroy R."/>
        </authorList>
    </citation>
    <scope>NUCLEOTIDE SEQUENCE</scope>
    <source>
        <strain evidence="9">ChiSxjej1B13-7041</strain>
    </source>
</reference>
<proteinExistence type="inferred from homology"/>
<dbReference type="EMBL" id="DVHU01000041">
    <property type="protein sequence ID" value="HIR92697.1"/>
    <property type="molecule type" value="Genomic_DNA"/>
</dbReference>
<evidence type="ECO:0000256" key="2">
    <source>
        <dbReference type="ARBA" id="ARBA00023002"/>
    </source>
</evidence>
<evidence type="ECO:0000256" key="1">
    <source>
        <dbReference type="ARBA" id="ARBA00009986"/>
    </source>
</evidence>
<dbReference type="InterPro" id="IPR012394">
    <property type="entry name" value="Aldehyde_DH_NAD(P)"/>
</dbReference>
<dbReference type="GO" id="GO:0006081">
    <property type="term" value="P:aldehyde metabolic process"/>
    <property type="evidence" value="ECO:0007669"/>
    <property type="project" value="InterPro"/>
</dbReference>
<keyword evidence="3" id="KW-0520">NAD</keyword>
<evidence type="ECO:0000259" key="8">
    <source>
        <dbReference type="Pfam" id="PF00171"/>
    </source>
</evidence>
<reference evidence="9" key="2">
    <citation type="journal article" date="2021" name="PeerJ">
        <title>Extensive microbial diversity within the chicken gut microbiome revealed by metagenomics and culture.</title>
        <authorList>
            <person name="Gilroy R."/>
            <person name="Ravi A."/>
            <person name="Getino M."/>
            <person name="Pursley I."/>
            <person name="Horton D.L."/>
            <person name="Alikhan N.F."/>
            <person name="Baker D."/>
            <person name="Gharbi K."/>
            <person name="Hall N."/>
            <person name="Watson M."/>
            <person name="Adriaenssens E.M."/>
            <person name="Foster-Nyarko E."/>
            <person name="Jarju S."/>
            <person name="Secka A."/>
            <person name="Antonio M."/>
            <person name="Oren A."/>
            <person name="Chaudhuri R.R."/>
            <person name="La Ragione R."/>
            <person name="Hildebrand F."/>
            <person name="Pallen M.J."/>
        </authorList>
    </citation>
    <scope>NUCLEOTIDE SEQUENCE</scope>
    <source>
        <strain evidence="9">ChiSxjej1B13-7041</strain>
    </source>
</reference>
<dbReference type="PANTHER" id="PTHR43570">
    <property type="entry name" value="ALDEHYDE DEHYDROGENASE"/>
    <property type="match status" value="1"/>
</dbReference>
<feature type="active site" evidence="5">
    <location>
        <position position="246"/>
    </location>
</feature>
<dbReference type="PROSITE" id="PS00687">
    <property type="entry name" value="ALDEHYDE_DEHYDR_GLU"/>
    <property type="match status" value="1"/>
</dbReference>
<name>A0A9D1JFY7_9FIRM</name>
<protein>
    <recommendedName>
        <fullName evidence="4">Aldehyde dehydrogenase</fullName>
    </recommendedName>
</protein>
<dbReference type="Gene3D" id="3.40.605.10">
    <property type="entry name" value="Aldehyde Dehydrogenase, Chain A, domain 1"/>
    <property type="match status" value="1"/>
</dbReference>
<dbReference type="FunFam" id="3.40.605.10:FF:000004">
    <property type="entry name" value="Aldehyde dehydrogenase"/>
    <property type="match status" value="1"/>
</dbReference>
<dbReference type="Gene3D" id="3.40.309.10">
    <property type="entry name" value="Aldehyde Dehydrogenase, Chain A, domain 2"/>
    <property type="match status" value="1"/>
</dbReference>
<evidence type="ECO:0000256" key="7">
    <source>
        <dbReference type="RuleBase" id="RU003345"/>
    </source>
</evidence>
<keyword evidence="2 4" id="KW-0560">Oxidoreductase</keyword>
<dbReference type="SUPFAM" id="SSF53720">
    <property type="entry name" value="ALDH-like"/>
    <property type="match status" value="1"/>
</dbReference>
<dbReference type="Proteomes" id="UP000886841">
    <property type="component" value="Unassembled WGS sequence"/>
</dbReference>
<dbReference type="InterPro" id="IPR016163">
    <property type="entry name" value="Ald_DH_C"/>
</dbReference>